<reference evidence="4" key="1">
    <citation type="submission" date="2018-07" db="EMBL/GenBank/DDBJ databases">
        <authorList>
            <person name="Quirk P.G."/>
            <person name="Krulwich T.A."/>
        </authorList>
    </citation>
    <scope>NUCLEOTIDE SEQUENCE [LARGE SCALE GENOMIC DNA]</scope>
</reference>
<protein>
    <recommendedName>
        <fullName evidence="2">dATP/dGTP diphosphohydrolase N-terminal domain-containing protein</fullName>
    </recommendedName>
</protein>
<feature type="region of interest" description="Disordered" evidence="1">
    <location>
        <begin position="1"/>
        <end position="21"/>
    </location>
</feature>
<evidence type="ECO:0000313" key="4">
    <source>
        <dbReference type="Proteomes" id="UP000257597"/>
    </source>
</evidence>
<name>A0A345MIW9_9CAUD</name>
<dbReference type="RefSeq" id="YP_009807227.1">
    <property type="nucleotide sequence ID" value="NC_048021.1"/>
</dbReference>
<organism evidence="3 4">
    <name type="scientific">Gordonia phage Daredevil</name>
    <dbReference type="NCBI Taxonomy" id="2283286"/>
    <lineage>
        <taxon>Viruses</taxon>
        <taxon>Duplodnaviria</taxon>
        <taxon>Heunggongvirae</taxon>
        <taxon>Uroviricota</taxon>
        <taxon>Caudoviricetes</taxon>
        <taxon>Daredevilvirus</taxon>
        <taxon>Daredevilvirus daredevil</taxon>
    </lineage>
</organism>
<proteinExistence type="predicted"/>
<feature type="compositionally biased region" description="Polar residues" evidence="1">
    <location>
        <begin position="1"/>
        <end position="16"/>
    </location>
</feature>
<dbReference type="InterPro" id="IPR044038">
    <property type="entry name" value="dATP/dGTP_diPOhydrolase_N"/>
</dbReference>
<dbReference type="EMBL" id="MH590603">
    <property type="protein sequence ID" value="AXH70500.1"/>
    <property type="molecule type" value="Genomic_DNA"/>
</dbReference>
<dbReference type="GeneID" id="54998103"/>
<evidence type="ECO:0000259" key="2">
    <source>
        <dbReference type="Pfam" id="PF18909"/>
    </source>
</evidence>
<accession>A0A345MIW9</accession>
<gene>
    <name evidence="3" type="primary">113</name>
    <name evidence="3" type="ORF">SEA_DAREDEVIL_113</name>
</gene>
<sequence length="246" mass="28138">MSTLTTEEIRQTSSTGAEKGQKIQRVDLLPVRPLLKVAEHYGVGAKKYAERNWEAGYSWSLSYQSLMRHALQFWAGEDIDEETGTPHMAAVVFHALALMEFMETHREFDNRPSTTEAQRQAAELAQAIEHAGMLWSLPDEPTKIEFDTYTPEPVDPDPTWTDLDDVPTSVGYVIDQDGDYWRRDEDDIWTANTTTTPLQPSFWHPWSWSIPKRPPIIESLRAADMSDQRFQVAEQLARTSAGRMRP</sequence>
<dbReference type="KEGG" id="vg:54998103"/>
<evidence type="ECO:0000313" key="3">
    <source>
        <dbReference type="EMBL" id="AXH70500.1"/>
    </source>
</evidence>
<keyword evidence="4" id="KW-1185">Reference proteome</keyword>
<dbReference type="Proteomes" id="UP000257597">
    <property type="component" value="Segment"/>
</dbReference>
<evidence type="ECO:0000256" key="1">
    <source>
        <dbReference type="SAM" id="MobiDB-lite"/>
    </source>
</evidence>
<dbReference type="Pfam" id="PF18909">
    <property type="entry name" value="dGTP_diPhyd_N"/>
    <property type="match status" value="1"/>
</dbReference>
<feature type="domain" description="dATP/dGTP diphosphohydrolase N-terminal" evidence="2">
    <location>
        <begin position="14"/>
        <end position="111"/>
    </location>
</feature>